<dbReference type="PROSITE" id="PS51387">
    <property type="entry name" value="FAD_PCMH"/>
    <property type="match status" value="1"/>
</dbReference>
<dbReference type="Proteomes" id="UP000076865">
    <property type="component" value="Chromosome"/>
</dbReference>
<dbReference type="OrthoDB" id="9767256at2"/>
<dbReference type="InterPro" id="IPR016169">
    <property type="entry name" value="FAD-bd_PCMH_sub2"/>
</dbReference>
<dbReference type="SUPFAM" id="SSF55103">
    <property type="entry name" value="FAD-linked oxidases, C-terminal domain"/>
    <property type="match status" value="1"/>
</dbReference>
<accession>A0A167TAR9</accession>
<dbReference type="InterPro" id="IPR006094">
    <property type="entry name" value="Oxid_FAD_bind_N"/>
</dbReference>
<keyword evidence="6" id="KW-1185">Reference proteome</keyword>
<evidence type="ECO:0000256" key="2">
    <source>
        <dbReference type="ARBA" id="ARBA00022827"/>
    </source>
</evidence>
<dbReference type="SUPFAM" id="SSF56176">
    <property type="entry name" value="FAD-binding/transporter-associated domain-like"/>
    <property type="match status" value="1"/>
</dbReference>
<dbReference type="InterPro" id="IPR036318">
    <property type="entry name" value="FAD-bd_PCMH-like_sf"/>
</dbReference>
<dbReference type="PANTHER" id="PTHR11748:SF103">
    <property type="entry name" value="GLYCOLATE OXIDASE SUBUNIT GLCE"/>
    <property type="match status" value="1"/>
</dbReference>
<dbReference type="InterPro" id="IPR016166">
    <property type="entry name" value="FAD-bd_PCMH"/>
</dbReference>
<keyword evidence="2" id="KW-0274">FAD</keyword>
<proteinExistence type="predicted"/>
<dbReference type="AlphaFoldDB" id="A0A167TAR9"/>
<dbReference type="InterPro" id="IPR016164">
    <property type="entry name" value="FAD-linked_Oxase-like_C"/>
</dbReference>
<gene>
    <name evidence="5" type="ORF">GFC30_2221</name>
</gene>
<evidence type="ECO:0000256" key="1">
    <source>
        <dbReference type="ARBA" id="ARBA00022630"/>
    </source>
</evidence>
<evidence type="ECO:0000313" key="5">
    <source>
        <dbReference type="EMBL" id="ANB59810.1"/>
    </source>
</evidence>
<dbReference type="Pfam" id="PF01565">
    <property type="entry name" value="FAD_binding_4"/>
    <property type="match status" value="1"/>
</dbReference>
<dbReference type="GO" id="GO:0016491">
    <property type="term" value="F:oxidoreductase activity"/>
    <property type="evidence" value="ECO:0007669"/>
    <property type="project" value="UniProtKB-KW"/>
</dbReference>
<keyword evidence="3" id="KW-0560">Oxidoreductase</keyword>
<protein>
    <submittedName>
        <fullName evidence="5">FAD binding domain protein</fullName>
    </submittedName>
</protein>
<organism evidence="5 6">
    <name type="scientific">Anoxybacteroides amylolyticum</name>
    <dbReference type="NCBI Taxonomy" id="294699"/>
    <lineage>
        <taxon>Bacteria</taxon>
        <taxon>Bacillati</taxon>
        <taxon>Bacillota</taxon>
        <taxon>Bacilli</taxon>
        <taxon>Bacillales</taxon>
        <taxon>Anoxybacillaceae</taxon>
        <taxon>Anoxybacteroides</taxon>
    </lineage>
</organism>
<reference evidence="5 6" key="1">
    <citation type="journal article" date="2006" name="Syst. Appl. Microbiol.">
        <title>Anoxybacillus amylolyticus sp. nov., a thermophilic amylase producing bacterium isolated from Mount Rittmann (Antarctica).</title>
        <authorList>
            <person name="Poli A."/>
            <person name="Esposito E."/>
            <person name="Lama L."/>
            <person name="Orlando P."/>
            <person name="Nicolaus G."/>
            <person name="de Appolonia F."/>
            <person name="Gambacorta A."/>
            <person name="Nicolaus B."/>
        </authorList>
    </citation>
    <scope>NUCLEOTIDE SEQUENCE [LARGE SCALE GENOMIC DNA]</scope>
    <source>
        <strain evidence="5 6">DSM 15939</strain>
    </source>
</reference>
<feature type="domain" description="FAD-binding PCMH-type" evidence="4">
    <location>
        <begin position="51"/>
        <end position="230"/>
    </location>
</feature>
<dbReference type="EMBL" id="CP015438">
    <property type="protein sequence ID" value="ANB59810.1"/>
    <property type="molecule type" value="Genomic_DNA"/>
</dbReference>
<dbReference type="KEGG" id="aamy:GFC30_2221"/>
<sequence>MGKYIFFSKTGNDVSYYKTKEGCALYTARLVDELNTLFPEIHKEEQGAHPLGNGGDVALFPQTEDEIRKIVNYAREKKKKLAIIGGGTKRGFGGLVERMDLLLSLANYRGIVEHAVADMVITVKAGTKFQELQDYLAEYRQKIALDPFLPQSATIGGVIAANDSGPKRLGYGAARDSVIGLRLIYPDGTVIRTGGKVVKNVAGYDMNKLFIGSMGTLGILSEITLKLRPLPKYESLVLLAFPTGDTDAIRSFAIQLLDAMMEPVCIELLNPSLAERLTGKRAYTLAIGFEDVKSAVHYQEAFVQRTQPPHTTITILPPQEAQKFWQTFYQIMPNGTTLPTNDTIEAAMKIGVINLDVISVLRESELLQALHVDICAHGGVGHGLCRVYLKGAAESVVTAMEKLRTIARRHKGYAIVTHLPLSLRQTIDVWGGKPSYFFLLEGIKTKIDPQRMFNDQRFVGGI</sequence>
<evidence type="ECO:0000256" key="3">
    <source>
        <dbReference type="ARBA" id="ARBA00023002"/>
    </source>
</evidence>
<dbReference type="GO" id="GO:0071949">
    <property type="term" value="F:FAD binding"/>
    <property type="evidence" value="ECO:0007669"/>
    <property type="project" value="InterPro"/>
</dbReference>
<evidence type="ECO:0000259" key="4">
    <source>
        <dbReference type="PROSITE" id="PS51387"/>
    </source>
</evidence>
<dbReference type="PATRIC" id="fig|294699.3.peg.2292"/>
<dbReference type="PANTHER" id="PTHR11748">
    <property type="entry name" value="D-LACTATE DEHYDROGENASE"/>
    <property type="match status" value="1"/>
</dbReference>
<dbReference type="Gene3D" id="3.30.465.10">
    <property type="match status" value="1"/>
</dbReference>
<keyword evidence="1" id="KW-0285">Flavoprotein</keyword>
<evidence type="ECO:0000313" key="6">
    <source>
        <dbReference type="Proteomes" id="UP000076865"/>
    </source>
</evidence>
<name>A0A167TAR9_9BACL</name>